<dbReference type="Proteomes" id="UP000824159">
    <property type="component" value="Unassembled WGS sequence"/>
</dbReference>
<evidence type="ECO:0000256" key="1">
    <source>
        <dbReference type="ARBA" id="ARBA00004245"/>
    </source>
</evidence>
<dbReference type="NCBIfam" id="TIGR01665">
    <property type="entry name" value="put_anti_recept"/>
    <property type="match status" value="1"/>
</dbReference>
<comment type="subcellular location">
    <subcellularLocation>
        <location evidence="1">Cytoplasm</location>
        <location evidence="1">Cytoskeleton</location>
    </subcellularLocation>
</comment>
<protein>
    <submittedName>
        <fullName evidence="7">Phage tail protein</fullName>
    </submittedName>
</protein>
<gene>
    <name evidence="7" type="ORF">IAD12_06665</name>
</gene>
<name>A0A9D1KVA7_9FIRM</name>
<comment type="caution">
    <text evidence="7">The sequence shown here is derived from an EMBL/GenBank/DDBJ whole genome shotgun (WGS) entry which is preliminary data.</text>
</comment>
<evidence type="ECO:0000256" key="5">
    <source>
        <dbReference type="SAM" id="Coils"/>
    </source>
</evidence>
<feature type="coiled-coil region" evidence="5">
    <location>
        <begin position="687"/>
        <end position="742"/>
    </location>
</feature>
<evidence type="ECO:0000259" key="6">
    <source>
        <dbReference type="Pfam" id="PF06605"/>
    </source>
</evidence>
<organism evidence="7 8">
    <name type="scientific">Candidatus Allocopromorpha excrementavium</name>
    <dbReference type="NCBI Taxonomy" id="2840741"/>
    <lineage>
        <taxon>Bacteria</taxon>
        <taxon>Bacillati</taxon>
        <taxon>Bacillota</taxon>
        <taxon>Clostridia</taxon>
        <taxon>Eubacteriales</taxon>
        <taxon>Eubacteriaceae</taxon>
        <taxon>Eubacteriaceae incertae sedis</taxon>
        <taxon>Candidatus Allocopromorpha</taxon>
    </lineage>
</organism>
<dbReference type="InterPro" id="IPR047149">
    <property type="entry name" value="KIF11-like"/>
</dbReference>
<evidence type="ECO:0000313" key="8">
    <source>
        <dbReference type="Proteomes" id="UP000824159"/>
    </source>
</evidence>
<keyword evidence="3" id="KW-0505">Motor protein</keyword>
<evidence type="ECO:0000256" key="3">
    <source>
        <dbReference type="ARBA" id="ARBA00023175"/>
    </source>
</evidence>
<accession>A0A9D1KVA7</accession>
<dbReference type="GO" id="GO:0051231">
    <property type="term" value="P:spindle elongation"/>
    <property type="evidence" value="ECO:0007669"/>
    <property type="project" value="TreeGrafter"/>
</dbReference>
<keyword evidence="2" id="KW-0963">Cytoplasm</keyword>
<dbReference type="EMBL" id="DVLX01000083">
    <property type="protein sequence ID" value="HIT99917.1"/>
    <property type="molecule type" value="Genomic_DNA"/>
</dbReference>
<proteinExistence type="predicted"/>
<feature type="domain" description="Tail spike" evidence="6">
    <location>
        <begin position="128"/>
        <end position="356"/>
    </location>
</feature>
<sequence>MIIYFADRKMRVLGNASTGLPRGFTASADKKTEDIDSGIASFECTISFEKNEQKKLQEIAKAGNYILRKHKEESEFYTIIDSEMDVENQEVYIYAEDAGLDLLNEIALPYEASEEHTISWYVEKWTEDSGFEIGINEIPALTRKLSWDSESTVTERLADVAAGFGNAEISYSFDIDGLRVLHKYVNIHKSRGKDVGEQLRINKNLNNILVKSSVANLATALYVTGGTPEGQDEAITLAGYSYDDGDMYVSGEYLKSREALKKWSRFLSDSGTGEGHIVRTYSYDTTSKQELCEHAVEELKNICDAEVNYEVDIAELPASVKIGDRVYLIDDNGETYLSARVLKLETSVAENTQTATLGEYLIKNSGISDQVAALAEQFAEMAKSRNFYTWIVYADDENGNGITLDPTGKPYMGISANRSSAEPDLTDPSVYKWSKIEGDKGDLGLSLVSITEYYLVSPLSSGITVDTIGWSTSIPTMTLVNRYLWNYELFTYSDGSTDALDPKVIGVYGDTGQPGEPAPAIVSMTEQYYMSASDTEQTGGEWQNTMPQWESDKYLWTRWRIEWDEPNPDLITYSEPVLAKSLNDIYETANDAKEAADEAKSSSESAVEQVGQVNTELAQAQQELDTLTQNLETLESEMSANYVTKGELTQVKTDLGTQIEQNAAQISQTATKVQEIEVDATQALQDAADAATAAEQAQQNATDAQNKYTQLKQQADATDEQLAAAEEAVQQAQAAASAAGDAAAAAAAAASALADRVTTAESNITQNAEQISQTVTKVDSLKFGGRNLILESDIMEESGEYGFGERGLSLALKPNTEYTLSANGRVNGCDTEHYLLVKVETEDGSWSAQVQVSGEDDNTQSATFTTPEWADDTEAKVKCYFAPENTGSAGTCTVNWLKLEEGNKPTDWTPAPEDINVQLSESLEAATSEILQTAENITMRIVSGYTSSDDFEEYKQQVENLFKASEDGFEFQFNQLQQNINDVSQEIVERNQFIRLEEGNIIIGKSDSPIQAKFTNDSLEFLYNDQTVAKFTNEVLEVHNVSVENQIRFGTDWAIRPGSYIGGKGNNLNDVWIGG</sequence>
<dbReference type="AlphaFoldDB" id="A0A9D1KVA7"/>
<dbReference type="GO" id="GO:0005876">
    <property type="term" value="C:spindle microtubule"/>
    <property type="evidence" value="ECO:0007669"/>
    <property type="project" value="TreeGrafter"/>
</dbReference>
<reference evidence="7" key="2">
    <citation type="journal article" date="2021" name="PeerJ">
        <title>Extensive microbial diversity within the chicken gut microbiome revealed by metagenomics and culture.</title>
        <authorList>
            <person name="Gilroy R."/>
            <person name="Ravi A."/>
            <person name="Getino M."/>
            <person name="Pursley I."/>
            <person name="Horton D.L."/>
            <person name="Alikhan N.F."/>
            <person name="Baker D."/>
            <person name="Gharbi K."/>
            <person name="Hall N."/>
            <person name="Watson M."/>
            <person name="Adriaenssens E.M."/>
            <person name="Foster-Nyarko E."/>
            <person name="Jarju S."/>
            <person name="Secka A."/>
            <person name="Antonio M."/>
            <person name="Oren A."/>
            <person name="Chaudhuri R.R."/>
            <person name="La Ragione R."/>
            <person name="Hildebrand F."/>
            <person name="Pallen M.J."/>
        </authorList>
    </citation>
    <scope>NUCLEOTIDE SEQUENCE</scope>
    <source>
        <strain evidence="7">CHK176-22527</strain>
    </source>
</reference>
<dbReference type="InterPro" id="IPR010572">
    <property type="entry name" value="Tail_dom"/>
</dbReference>
<feature type="coiled-coil region" evidence="5">
    <location>
        <begin position="589"/>
        <end position="637"/>
    </location>
</feature>
<dbReference type="PANTHER" id="PTHR47970:SF12">
    <property type="entry name" value="KINESIN FAMILY MEMBER 11"/>
    <property type="match status" value="1"/>
</dbReference>
<keyword evidence="5" id="KW-0175">Coiled coil</keyword>
<dbReference type="InterPro" id="IPR007119">
    <property type="entry name" value="Phage_tail_spike_N"/>
</dbReference>
<dbReference type="GO" id="GO:0008574">
    <property type="term" value="F:plus-end-directed microtubule motor activity"/>
    <property type="evidence" value="ECO:0007669"/>
    <property type="project" value="TreeGrafter"/>
</dbReference>
<dbReference type="PANTHER" id="PTHR47970">
    <property type="entry name" value="KINESIN-LIKE PROTEIN KIF11"/>
    <property type="match status" value="1"/>
</dbReference>
<dbReference type="GO" id="GO:0072686">
    <property type="term" value="C:mitotic spindle"/>
    <property type="evidence" value="ECO:0007669"/>
    <property type="project" value="TreeGrafter"/>
</dbReference>
<reference evidence="7" key="1">
    <citation type="submission" date="2020-10" db="EMBL/GenBank/DDBJ databases">
        <authorList>
            <person name="Gilroy R."/>
        </authorList>
    </citation>
    <scope>NUCLEOTIDE SEQUENCE</scope>
    <source>
        <strain evidence="7">CHK176-22527</strain>
    </source>
</reference>
<evidence type="ECO:0000256" key="2">
    <source>
        <dbReference type="ARBA" id="ARBA00022490"/>
    </source>
</evidence>
<dbReference type="Pfam" id="PF06605">
    <property type="entry name" value="Prophage_tail"/>
    <property type="match status" value="1"/>
</dbReference>
<evidence type="ECO:0000256" key="4">
    <source>
        <dbReference type="ARBA" id="ARBA00023212"/>
    </source>
</evidence>
<evidence type="ECO:0000313" key="7">
    <source>
        <dbReference type="EMBL" id="HIT99917.1"/>
    </source>
</evidence>
<keyword evidence="4" id="KW-0206">Cytoskeleton</keyword>